<sequence length="310" mass="35569">MENNSYITTFLLTGYGDLGYLRNIYFTATIFAYLIIHMVNAIIIFVIVCDRSLHEPMYIFICSLTINGLYGTNAFYMKFMENLLSSNPSISRTGCLLQIFAIHTYGSFEFSILALMAYDRYVSICNPLLYNNIMKPSKVTSLLCFAYLYPICIFTIHICLTVRLPLCGYLIDKVYCDNWSVVKLSCVDISVNNFFGFFVATILMVPPVMLTLYSYVKIVSVSIKASKEARSKAAKTCLPHLITFINYSVATFFEIIHQRFDARALPHDLRVFMSIDFVLFPPLLNPVIYGIKTKTIRKIHFSHLHCQFIE</sequence>
<evidence type="ECO:0000256" key="9">
    <source>
        <dbReference type="ARBA" id="ARBA00023157"/>
    </source>
</evidence>
<dbReference type="PANTHER" id="PTHR26451">
    <property type="entry name" value="G_PROTEIN_RECEP_F1_2 DOMAIN-CONTAINING PROTEIN"/>
    <property type="match status" value="1"/>
</dbReference>
<dbReference type="GO" id="GO:0005886">
    <property type="term" value="C:plasma membrane"/>
    <property type="evidence" value="ECO:0007669"/>
    <property type="project" value="UniProtKB-SubCell"/>
</dbReference>
<dbReference type="InterPro" id="IPR000276">
    <property type="entry name" value="GPCR_Rhodpsn"/>
</dbReference>
<keyword evidence="3" id="KW-0716">Sensory transduction</keyword>
<evidence type="ECO:0000256" key="11">
    <source>
        <dbReference type="ARBA" id="ARBA00023180"/>
    </source>
</evidence>
<reference evidence="15" key="3">
    <citation type="submission" date="2025-09" db="UniProtKB">
        <authorList>
            <consortium name="Ensembl"/>
        </authorList>
    </citation>
    <scope>IDENTIFICATION</scope>
</reference>
<dbReference type="PANTHER" id="PTHR26451:SF345">
    <property type="entry name" value="OLFACTORY RECEPTOR"/>
    <property type="match status" value="1"/>
</dbReference>
<dbReference type="Ensembl" id="ENSECRT00000007913.1">
    <property type="protein sequence ID" value="ENSECRP00000007790.1"/>
    <property type="gene ID" value="ENSECRG00000005200.1"/>
</dbReference>
<dbReference type="GO" id="GO:0005549">
    <property type="term" value="F:odorant binding"/>
    <property type="evidence" value="ECO:0007669"/>
    <property type="project" value="TreeGrafter"/>
</dbReference>
<feature type="transmembrane region" description="Helical" evidence="13">
    <location>
        <begin position="96"/>
        <end position="118"/>
    </location>
</feature>
<evidence type="ECO:0000313" key="15">
    <source>
        <dbReference type="Ensembl" id="ENSECRP00000007790.1"/>
    </source>
</evidence>
<evidence type="ECO:0000313" key="16">
    <source>
        <dbReference type="Proteomes" id="UP000694620"/>
    </source>
</evidence>
<keyword evidence="10" id="KW-0675">Receptor</keyword>
<evidence type="ECO:0000256" key="2">
    <source>
        <dbReference type="ARBA" id="ARBA00022475"/>
    </source>
</evidence>
<dbReference type="Pfam" id="PF13853">
    <property type="entry name" value="7tm_4"/>
    <property type="match status" value="1"/>
</dbReference>
<evidence type="ECO:0000256" key="4">
    <source>
        <dbReference type="ARBA" id="ARBA00022692"/>
    </source>
</evidence>
<evidence type="ECO:0000256" key="7">
    <source>
        <dbReference type="ARBA" id="ARBA00023040"/>
    </source>
</evidence>
<evidence type="ECO:0000256" key="1">
    <source>
        <dbReference type="ARBA" id="ARBA00004651"/>
    </source>
</evidence>
<keyword evidence="6 13" id="KW-1133">Transmembrane helix</keyword>
<keyword evidence="2" id="KW-1003">Cell membrane</keyword>
<protein>
    <submittedName>
        <fullName evidence="15">Olfactory receptor 52K1-like</fullName>
    </submittedName>
</protein>
<keyword evidence="16" id="KW-1185">Reference proteome</keyword>
<reference evidence="15" key="2">
    <citation type="submission" date="2025-08" db="UniProtKB">
        <authorList>
            <consortium name="Ensembl"/>
        </authorList>
    </citation>
    <scope>IDENTIFICATION</scope>
</reference>
<dbReference type="SUPFAM" id="SSF81321">
    <property type="entry name" value="Family A G protein-coupled receptor-like"/>
    <property type="match status" value="1"/>
</dbReference>
<dbReference type="GeneTree" id="ENSGT01030000234640"/>
<reference evidence="15" key="1">
    <citation type="submission" date="2021-06" db="EMBL/GenBank/DDBJ databases">
        <authorList>
            <consortium name="Wellcome Sanger Institute Data Sharing"/>
        </authorList>
    </citation>
    <scope>NUCLEOTIDE SEQUENCE [LARGE SCALE GENOMIC DNA]</scope>
</reference>
<gene>
    <name evidence="15" type="primary">LOC114651074</name>
</gene>
<dbReference type="PRINTS" id="PR00245">
    <property type="entry name" value="OLFACTORYR"/>
</dbReference>
<keyword evidence="12" id="KW-0807">Transducer</keyword>
<dbReference type="GO" id="GO:0004984">
    <property type="term" value="F:olfactory receptor activity"/>
    <property type="evidence" value="ECO:0007669"/>
    <property type="project" value="InterPro"/>
</dbReference>
<dbReference type="InterPro" id="IPR017452">
    <property type="entry name" value="GPCR_Rhodpsn_7TM"/>
</dbReference>
<dbReference type="Gene3D" id="1.20.1070.10">
    <property type="entry name" value="Rhodopsin 7-helix transmembrane proteins"/>
    <property type="match status" value="1"/>
</dbReference>
<evidence type="ECO:0000256" key="6">
    <source>
        <dbReference type="ARBA" id="ARBA00022989"/>
    </source>
</evidence>
<keyword evidence="4 13" id="KW-0812">Transmembrane</keyword>
<feature type="transmembrane region" description="Helical" evidence="13">
    <location>
        <begin position="269"/>
        <end position="291"/>
    </location>
</feature>
<dbReference type="PROSITE" id="PS50262">
    <property type="entry name" value="G_PROTEIN_RECEP_F1_2"/>
    <property type="match status" value="1"/>
</dbReference>
<evidence type="ECO:0000256" key="3">
    <source>
        <dbReference type="ARBA" id="ARBA00022606"/>
    </source>
</evidence>
<dbReference type="FunFam" id="1.20.1070.10:FF:000024">
    <property type="entry name" value="Olfactory receptor"/>
    <property type="match status" value="1"/>
</dbReference>
<dbReference type="PROSITE" id="PS00237">
    <property type="entry name" value="G_PROTEIN_RECEP_F1_1"/>
    <property type="match status" value="1"/>
</dbReference>
<keyword evidence="8 13" id="KW-0472">Membrane</keyword>
<feature type="transmembrane region" description="Helical" evidence="13">
    <location>
        <begin position="194"/>
        <end position="216"/>
    </location>
</feature>
<name>A0A8C4RV97_ERPCA</name>
<evidence type="ECO:0000256" key="13">
    <source>
        <dbReference type="SAM" id="Phobius"/>
    </source>
</evidence>
<organism evidence="15 16">
    <name type="scientific">Erpetoichthys calabaricus</name>
    <name type="common">Rope fish</name>
    <name type="synonym">Calamoichthys calabaricus</name>
    <dbReference type="NCBI Taxonomy" id="27687"/>
    <lineage>
        <taxon>Eukaryota</taxon>
        <taxon>Metazoa</taxon>
        <taxon>Chordata</taxon>
        <taxon>Craniata</taxon>
        <taxon>Vertebrata</taxon>
        <taxon>Euteleostomi</taxon>
        <taxon>Actinopterygii</taxon>
        <taxon>Polypteriformes</taxon>
        <taxon>Polypteridae</taxon>
        <taxon>Erpetoichthys</taxon>
    </lineage>
</organism>
<keyword evidence="5" id="KW-0552">Olfaction</keyword>
<evidence type="ECO:0000256" key="10">
    <source>
        <dbReference type="ARBA" id="ARBA00023170"/>
    </source>
</evidence>
<dbReference type="InterPro" id="IPR000725">
    <property type="entry name" value="Olfact_rcpt"/>
</dbReference>
<accession>A0A8C4RV97</accession>
<proteinExistence type="predicted"/>
<dbReference type="InterPro" id="IPR052921">
    <property type="entry name" value="GPCR1_Superfamily_Member"/>
</dbReference>
<comment type="subcellular location">
    <subcellularLocation>
        <location evidence="1">Cell membrane</location>
        <topology evidence="1">Multi-pass membrane protein</topology>
    </subcellularLocation>
</comment>
<keyword evidence="11" id="KW-0325">Glycoprotein</keyword>
<feature type="transmembrane region" description="Helical" evidence="13">
    <location>
        <begin position="56"/>
        <end position="76"/>
    </location>
</feature>
<feature type="transmembrane region" description="Helical" evidence="13">
    <location>
        <begin position="139"/>
        <end position="164"/>
    </location>
</feature>
<feature type="domain" description="G-protein coupled receptors family 1 profile" evidence="14">
    <location>
        <begin position="39"/>
        <end position="289"/>
    </location>
</feature>
<keyword evidence="9" id="KW-1015">Disulfide bond</keyword>
<feature type="transmembrane region" description="Helical" evidence="13">
    <location>
        <begin position="237"/>
        <end position="257"/>
    </location>
</feature>
<feature type="transmembrane region" description="Helical" evidence="13">
    <location>
        <begin position="24"/>
        <end position="49"/>
    </location>
</feature>
<dbReference type="AlphaFoldDB" id="A0A8C4RV97"/>
<dbReference type="Proteomes" id="UP000694620">
    <property type="component" value="Chromosome 4"/>
</dbReference>
<evidence type="ECO:0000256" key="5">
    <source>
        <dbReference type="ARBA" id="ARBA00022725"/>
    </source>
</evidence>
<evidence type="ECO:0000256" key="12">
    <source>
        <dbReference type="ARBA" id="ARBA00023224"/>
    </source>
</evidence>
<evidence type="ECO:0000256" key="8">
    <source>
        <dbReference type="ARBA" id="ARBA00023136"/>
    </source>
</evidence>
<evidence type="ECO:0000259" key="14">
    <source>
        <dbReference type="PROSITE" id="PS50262"/>
    </source>
</evidence>
<dbReference type="GO" id="GO:0004930">
    <property type="term" value="F:G protein-coupled receptor activity"/>
    <property type="evidence" value="ECO:0007669"/>
    <property type="project" value="UniProtKB-KW"/>
</dbReference>
<keyword evidence="7" id="KW-0297">G-protein coupled receptor</keyword>